<dbReference type="KEGG" id="ssl:SS1G_08194"/>
<dbReference type="HOGENOM" id="CLU_3143914_0_0_1"/>
<dbReference type="RefSeq" id="XP_001590454.1">
    <property type="nucleotide sequence ID" value="XM_001590404.1"/>
</dbReference>
<evidence type="ECO:0000313" key="2">
    <source>
        <dbReference type="Proteomes" id="UP000001312"/>
    </source>
</evidence>
<sequence length="49" mass="5566">MASWVLMIAFVNRAFRAFRANVAVAIGHLRMHPLVDIMENLEKSKTPVI</sequence>
<gene>
    <name evidence="1" type="ORF">SS1G_08194</name>
</gene>
<organism evidence="1 2">
    <name type="scientific">Sclerotinia sclerotiorum (strain ATCC 18683 / 1980 / Ss-1)</name>
    <name type="common">White mold</name>
    <name type="synonym">Whetzelinia sclerotiorum</name>
    <dbReference type="NCBI Taxonomy" id="665079"/>
    <lineage>
        <taxon>Eukaryota</taxon>
        <taxon>Fungi</taxon>
        <taxon>Dikarya</taxon>
        <taxon>Ascomycota</taxon>
        <taxon>Pezizomycotina</taxon>
        <taxon>Leotiomycetes</taxon>
        <taxon>Helotiales</taxon>
        <taxon>Sclerotiniaceae</taxon>
        <taxon>Sclerotinia</taxon>
    </lineage>
</organism>
<dbReference type="EMBL" id="CH476631">
    <property type="protein sequence ID" value="EDN92331.1"/>
    <property type="molecule type" value="Genomic_DNA"/>
</dbReference>
<dbReference type="Proteomes" id="UP000001312">
    <property type="component" value="Unassembled WGS sequence"/>
</dbReference>
<dbReference type="AlphaFoldDB" id="A7ES89"/>
<keyword evidence="2" id="KW-1185">Reference proteome</keyword>
<dbReference type="InParanoid" id="A7ES89"/>
<proteinExistence type="predicted"/>
<protein>
    <submittedName>
        <fullName evidence="1">Uncharacterized protein</fullName>
    </submittedName>
</protein>
<evidence type="ECO:0000313" key="1">
    <source>
        <dbReference type="EMBL" id="EDN92331.1"/>
    </source>
</evidence>
<dbReference type="GeneID" id="5487018"/>
<accession>A7ES89</accession>
<name>A7ES89_SCLS1</name>
<reference evidence="2" key="1">
    <citation type="journal article" date="2011" name="PLoS Genet.">
        <title>Genomic analysis of the necrotrophic fungal pathogens Sclerotinia sclerotiorum and Botrytis cinerea.</title>
        <authorList>
            <person name="Amselem J."/>
            <person name="Cuomo C.A."/>
            <person name="van Kan J.A."/>
            <person name="Viaud M."/>
            <person name="Benito E.P."/>
            <person name="Couloux A."/>
            <person name="Coutinho P.M."/>
            <person name="de Vries R.P."/>
            <person name="Dyer P.S."/>
            <person name="Fillinger S."/>
            <person name="Fournier E."/>
            <person name="Gout L."/>
            <person name="Hahn M."/>
            <person name="Kohn L."/>
            <person name="Lapalu N."/>
            <person name="Plummer K.M."/>
            <person name="Pradier J.M."/>
            <person name="Quevillon E."/>
            <person name="Sharon A."/>
            <person name="Simon A."/>
            <person name="ten Have A."/>
            <person name="Tudzynski B."/>
            <person name="Tudzynski P."/>
            <person name="Wincker P."/>
            <person name="Andrew M."/>
            <person name="Anthouard V."/>
            <person name="Beever R.E."/>
            <person name="Beffa R."/>
            <person name="Benoit I."/>
            <person name="Bouzid O."/>
            <person name="Brault B."/>
            <person name="Chen Z."/>
            <person name="Choquer M."/>
            <person name="Collemare J."/>
            <person name="Cotton P."/>
            <person name="Danchin E.G."/>
            <person name="Da Silva C."/>
            <person name="Gautier A."/>
            <person name="Giraud C."/>
            <person name="Giraud T."/>
            <person name="Gonzalez C."/>
            <person name="Grossetete S."/>
            <person name="Guldener U."/>
            <person name="Henrissat B."/>
            <person name="Howlett B.J."/>
            <person name="Kodira C."/>
            <person name="Kretschmer M."/>
            <person name="Lappartient A."/>
            <person name="Leroch M."/>
            <person name="Levis C."/>
            <person name="Mauceli E."/>
            <person name="Neuveglise C."/>
            <person name="Oeser B."/>
            <person name="Pearson M."/>
            <person name="Poulain J."/>
            <person name="Poussereau N."/>
            <person name="Quesneville H."/>
            <person name="Rascle C."/>
            <person name="Schumacher J."/>
            <person name="Segurens B."/>
            <person name="Sexton A."/>
            <person name="Silva E."/>
            <person name="Sirven C."/>
            <person name="Soanes D.M."/>
            <person name="Talbot N.J."/>
            <person name="Templeton M."/>
            <person name="Yandava C."/>
            <person name="Yarden O."/>
            <person name="Zeng Q."/>
            <person name="Rollins J.A."/>
            <person name="Lebrun M.H."/>
            <person name="Dickman M."/>
        </authorList>
    </citation>
    <scope>NUCLEOTIDE SEQUENCE [LARGE SCALE GENOMIC DNA]</scope>
    <source>
        <strain evidence="2">ATCC 18683 / 1980 / Ss-1</strain>
    </source>
</reference>